<keyword evidence="6 9" id="KW-0326">Glycosidase</keyword>
<reference evidence="9 10" key="1">
    <citation type="submission" date="2023-07" db="EMBL/GenBank/DDBJ databases">
        <title>Sorghum-associated microbial communities from plants grown in Nebraska, USA.</title>
        <authorList>
            <person name="Schachtman D."/>
        </authorList>
    </citation>
    <scope>NUCLEOTIDE SEQUENCE [LARGE SCALE GENOMIC DNA]</scope>
    <source>
        <strain evidence="9 10">DS1607</strain>
    </source>
</reference>
<evidence type="ECO:0000313" key="9">
    <source>
        <dbReference type="EMBL" id="MDP9900454.1"/>
    </source>
</evidence>
<comment type="similarity">
    <text evidence="2">Belongs to the glycosyl hydrolase 8 (cellulase D) family.</text>
</comment>
<evidence type="ECO:0000256" key="8">
    <source>
        <dbReference type="SAM" id="SignalP"/>
    </source>
</evidence>
<evidence type="ECO:0000256" key="1">
    <source>
        <dbReference type="ARBA" id="ARBA00000966"/>
    </source>
</evidence>
<feature type="signal peptide" evidence="8">
    <location>
        <begin position="1"/>
        <end position="36"/>
    </location>
</feature>
<sequence length="412" mass="45954">MNFSEQDDPHPFASRRRRLLQGMALASLAAALPARAQSQQASQPGPQSGSCVNTSDWQAFAARHIQVDGRVVDFDTPQQQSTSEGQSYGLFFSLVHNDRNTFNRVLQWTHKNLAGGDMAKRLPAWQWGRNNEGGWGVLDDNSASDSDVWIAYTLIEAARLWKEPSYQRLGRTMMAMVARDEVIKLDGLGQMLMPWPRSVARGPNWRLNPSYVPIQLLRRFHEEDPSGPWNEIIQNAMRMFGAVTPQGYAPDWCAWSSDSKSFVADPQKGAVGSYDAIRVYLWAGMLHPQDPTRSLLLKSLYGPRRAIEAQTMVPEYVDTATGAPRGTGGVGFAGALLPYLKAQGLGNLAEVQLTRIRNRMGDGKTGSVLPLPYYERMLILFGLGWYEGRYAFSKTGQLQTSWRLLCPSDRPA</sequence>
<dbReference type="InterPro" id="IPR008928">
    <property type="entry name" value="6-hairpin_glycosidase_sf"/>
</dbReference>
<accession>A0ABT9S998</accession>
<dbReference type="Pfam" id="PF01270">
    <property type="entry name" value="Glyco_hydro_8"/>
    <property type="match status" value="1"/>
</dbReference>
<dbReference type="EMBL" id="JAUSRO010000008">
    <property type="protein sequence ID" value="MDP9900454.1"/>
    <property type="molecule type" value="Genomic_DNA"/>
</dbReference>
<dbReference type="InterPro" id="IPR012341">
    <property type="entry name" value="6hp_glycosidase-like_sf"/>
</dbReference>
<comment type="catalytic activity">
    <reaction evidence="1">
        <text>Endohydrolysis of (1-&gt;4)-beta-D-glucosidic linkages in cellulose, lichenin and cereal beta-D-glucans.</text>
        <dbReference type="EC" id="3.2.1.4"/>
    </reaction>
</comment>
<evidence type="ECO:0000256" key="3">
    <source>
        <dbReference type="ARBA" id="ARBA00012601"/>
    </source>
</evidence>
<evidence type="ECO:0000256" key="7">
    <source>
        <dbReference type="ARBA" id="ARBA00023326"/>
    </source>
</evidence>
<dbReference type="EC" id="3.2.1.4" evidence="3"/>
<evidence type="ECO:0000256" key="4">
    <source>
        <dbReference type="ARBA" id="ARBA00022801"/>
    </source>
</evidence>
<proteinExistence type="inferred from homology"/>
<keyword evidence="10" id="KW-1185">Reference proteome</keyword>
<dbReference type="RefSeq" id="WP_307690269.1">
    <property type="nucleotide sequence ID" value="NZ_JAUSRO010000008.1"/>
</dbReference>
<protein>
    <recommendedName>
        <fullName evidence="3">cellulase</fullName>
        <ecNumber evidence="3">3.2.1.4</ecNumber>
    </recommendedName>
</protein>
<dbReference type="InterPro" id="IPR002037">
    <property type="entry name" value="Glyco_hydro_8"/>
</dbReference>
<keyword evidence="8" id="KW-0732">Signal</keyword>
<name>A0ABT9S998_9BURK</name>
<dbReference type="PRINTS" id="PR00735">
    <property type="entry name" value="GLHYDRLASE8"/>
</dbReference>
<keyword evidence="4 9" id="KW-0378">Hydrolase</keyword>
<keyword evidence="7" id="KW-0119">Carbohydrate metabolism</keyword>
<organism evidence="9 10">
    <name type="scientific">Variovorax ginsengisoli</name>
    <dbReference type="NCBI Taxonomy" id="363844"/>
    <lineage>
        <taxon>Bacteria</taxon>
        <taxon>Pseudomonadati</taxon>
        <taxon>Pseudomonadota</taxon>
        <taxon>Betaproteobacteria</taxon>
        <taxon>Burkholderiales</taxon>
        <taxon>Comamonadaceae</taxon>
        <taxon>Variovorax</taxon>
    </lineage>
</organism>
<dbReference type="Proteomes" id="UP001226867">
    <property type="component" value="Unassembled WGS sequence"/>
</dbReference>
<evidence type="ECO:0000256" key="6">
    <source>
        <dbReference type="ARBA" id="ARBA00023295"/>
    </source>
</evidence>
<keyword evidence="5" id="KW-0136">Cellulose degradation</keyword>
<gene>
    <name evidence="9" type="ORF">J2W36_002720</name>
</gene>
<dbReference type="GO" id="GO:0008810">
    <property type="term" value="F:cellulase activity"/>
    <property type="evidence" value="ECO:0007669"/>
    <property type="project" value="UniProtKB-EC"/>
</dbReference>
<comment type="caution">
    <text evidence="9">The sequence shown here is derived from an EMBL/GenBank/DDBJ whole genome shotgun (WGS) entry which is preliminary data.</text>
</comment>
<dbReference type="Gene3D" id="1.50.10.10">
    <property type="match status" value="1"/>
</dbReference>
<keyword evidence="7" id="KW-0624">Polysaccharide degradation</keyword>
<evidence type="ECO:0000313" key="10">
    <source>
        <dbReference type="Proteomes" id="UP001226867"/>
    </source>
</evidence>
<evidence type="ECO:0000256" key="2">
    <source>
        <dbReference type="ARBA" id="ARBA00009209"/>
    </source>
</evidence>
<feature type="chain" id="PRO_5047257379" description="cellulase" evidence="8">
    <location>
        <begin position="37"/>
        <end position="412"/>
    </location>
</feature>
<dbReference type="NCBIfam" id="NF008305">
    <property type="entry name" value="PRK11097.1"/>
    <property type="match status" value="1"/>
</dbReference>
<evidence type="ECO:0000256" key="5">
    <source>
        <dbReference type="ARBA" id="ARBA00023001"/>
    </source>
</evidence>
<dbReference type="InterPro" id="IPR006311">
    <property type="entry name" value="TAT_signal"/>
</dbReference>
<dbReference type="PROSITE" id="PS51318">
    <property type="entry name" value="TAT"/>
    <property type="match status" value="1"/>
</dbReference>
<dbReference type="SUPFAM" id="SSF48208">
    <property type="entry name" value="Six-hairpin glycosidases"/>
    <property type="match status" value="1"/>
</dbReference>